<proteinExistence type="predicted"/>
<keyword evidence="2" id="KW-1185">Reference proteome</keyword>
<dbReference type="PANTHER" id="PTHR38442:SF1">
    <property type="entry name" value="INNER MEMBRANE PROTEIN"/>
    <property type="match status" value="1"/>
</dbReference>
<name>A0ABX0KPQ4_9NEIS</name>
<dbReference type="PANTHER" id="PTHR38442">
    <property type="entry name" value="INNER MEMBRANE PROTEIN-RELATED"/>
    <property type="match status" value="1"/>
</dbReference>
<organism evidence="1 2">
    <name type="scientific">Iodobacter violaceini</name>
    <dbReference type="NCBI Taxonomy" id="3044271"/>
    <lineage>
        <taxon>Bacteria</taxon>
        <taxon>Pseudomonadati</taxon>
        <taxon>Pseudomonadota</taxon>
        <taxon>Betaproteobacteria</taxon>
        <taxon>Neisseriales</taxon>
        <taxon>Chitinibacteraceae</taxon>
        <taxon>Iodobacter</taxon>
    </lineage>
</organism>
<comment type="caution">
    <text evidence="1">The sequence shown here is derived from an EMBL/GenBank/DDBJ whole genome shotgun (WGS) entry which is preliminary data.</text>
</comment>
<dbReference type="RefSeq" id="WP_166823476.1">
    <property type="nucleotide sequence ID" value="NZ_JAAOLX010000002.1"/>
</dbReference>
<evidence type="ECO:0000313" key="2">
    <source>
        <dbReference type="Proteomes" id="UP000712570"/>
    </source>
</evidence>
<dbReference type="Pfam" id="PF04286">
    <property type="entry name" value="DUF445"/>
    <property type="match status" value="1"/>
</dbReference>
<accession>A0ABX0KPQ4</accession>
<dbReference type="Proteomes" id="UP000712570">
    <property type="component" value="Unassembled WGS sequence"/>
</dbReference>
<sequence>MNTQCERVIPIIIEECRETIGVFISDQVKTWDGQYMAERIELNIGSDLQYIRVSGTLVDGLVGLMIYVVVGYLGEKVWGERKNICTQLTYGCLVFRLQSLTRILV</sequence>
<evidence type="ECO:0000313" key="1">
    <source>
        <dbReference type="EMBL" id="NHQ85569.1"/>
    </source>
</evidence>
<gene>
    <name evidence="1" type="ORF">HA050_05485</name>
</gene>
<dbReference type="InterPro" id="IPR007383">
    <property type="entry name" value="DUF445"/>
</dbReference>
<dbReference type="EMBL" id="JAAOLX010000002">
    <property type="protein sequence ID" value="NHQ85569.1"/>
    <property type="molecule type" value="Genomic_DNA"/>
</dbReference>
<protein>
    <submittedName>
        <fullName evidence="1">DUF445 family protein</fullName>
    </submittedName>
</protein>
<reference evidence="1 2" key="1">
    <citation type="submission" date="2020-03" db="EMBL/GenBank/DDBJ databases">
        <title>Draft genome sequence of environmentally isolated violet-colored cultures.</title>
        <authorList>
            <person name="Wilson H.S."/>
        </authorList>
    </citation>
    <scope>NUCLEOTIDE SEQUENCE [LARGE SCALE GENOMIC DNA]</scope>
    <source>
        <strain evidence="1 2">HSC-16F04</strain>
    </source>
</reference>